<proteinExistence type="predicted"/>
<evidence type="ECO:0000313" key="2">
    <source>
        <dbReference type="EMBL" id="GAW79561.1"/>
    </source>
</evidence>
<accession>A0A1Y1JAL1</accession>
<dbReference type="AlphaFoldDB" id="A0A1Y1JAL1"/>
<evidence type="ECO:0000313" key="3">
    <source>
        <dbReference type="Proteomes" id="UP000195521"/>
    </source>
</evidence>
<sequence>MKTIQNEEIKTVVLRISKLILSEIKKIYKILDDIMSNRSWEEKIRRRFISSSYKKKVVNILEKRKKKVNEKVKKYILLKQYYQRLCRLYKKENSLLRNLFVTSFRKFKDQKCLDIPNNISKRDDAYTEEHEKITTEEILKKCGFSFSYKGLYNLCKILRICSVEREKRRNRIRGAIKNGNKPRLHKKGCNNIFRFCLREEVTHKELDHFSEGNHMHGKKGSLYCGNMLRNKISIGNGGEVSGGEVIGGEVSGGEVSGGEVSGGEVSDGKVSGGKVSGGKVSGGEVSDGKESDGKESDGEVIGGEVSGGEVIGGEVSGGEVSGGEVSDGKVSGGKVSGGEVSDGKESDGEVSDGKESDGKESDGEVSDGEVNGTSGVGAQSRQEESSKMQTAMPYELPRTTELKCNKEMSKSNETNLKGKNSDDIKYNADKEEETKYINEVNQKDQESGINSVVVIEEEEVSSVKVISVVDMNI</sequence>
<dbReference type="Proteomes" id="UP000195521">
    <property type="component" value="Unassembled WGS sequence"/>
</dbReference>
<evidence type="ECO:0000256" key="1">
    <source>
        <dbReference type="SAM" id="MobiDB-lite"/>
    </source>
</evidence>
<dbReference type="RefSeq" id="XP_028542150.1">
    <property type="nucleotide sequence ID" value="XM_028686349.1"/>
</dbReference>
<dbReference type="EMBL" id="BDQF01000004">
    <property type="protein sequence ID" value="GAW79561.1"/>
    <property type="molecule type" value="Genomic_DNA"/>
</dbReference>
<name>A0A1Y1JAL1_PLAGO</name>
<feature type="compositionally biased region" description="Basic and acidic residues" evidence="1">
    <location>
        <begin position="341"/>
        <end position="362"/>
    </location>
</feature>
<gene>
    <name evidence="2" type="ORF">PGO_041610</name>
</gene>
<comment type="caution">
    <text evidence="2">The sequence shown here is derived from an EMBL/GenBank/DDBJ whole genome shotgun (WGS) entry which is preliminary data.</text>
</comment>
<feature type="compositionally biased region" description="Polar residues" evidence="1">
    <location>
        <begin position="371"/>
        <end position="380"/>
    </location>
</feature>
<feature type="compositionally biased region" description="Basic and acidic residues" evidence="1">
    <location>
        <begin position="286"/>
        <end position="297"/>
    </location>
</feature>
<organism evidence="2 3">
    <name type="scientific">Plasmodium gonderi</name>
    <dbReference type="NCBI Taxonomy" id="77519"/>
    <lineage>
        <taxon>Eukaryota</taxon>
        <taxon>Sar</taxon>
        <taxon>Alveolata</taxon>
        <taxon>Apicomplexa</taxon>
        <taxon>Aconoidasida</taxon>
        <taxon>Haemosporida</taxon>
        <taxon>Plasmodiidae</taxon>
        <taxon>Plasmodium</taxon>
        <taxon>Plasmodium (Plasmodium)</taxon>
    </lineage>
</organism>
<feature type="compositionally biased region" description="Gly residues" evidence="1">
    <location>
        <begin position="300"/>
        <end position="321"/>
    </location>
</feature>
<protein>
    <submittedName>
        <fullName evidence="2">Uncharacterized protein</fullName>
    </submittedName>
</protein>
<feature type="compositionally biased region" description="Gly residues" evidence="1">
    <location>
        <begin position="270"/>
        <end position="281"/>
    </location>
</feature>
<feature type="region of interest" description="Disordered" evidence="1">
    <location>
        <begin position="245"/>
        <end position="396"/>
    </location>
</feature>
<reference evidence="3" key="1">
    <citation type="submission" date="2017-04" db="EMBL/GenBank/DDBJ databases">
        <title>Plasmodium gonderi genome.</title>
        <authorList>
            <person name="Arisue N."/>
            <person name="Honma H."/>
            <person name="Kawai S."/>
            <person name="Tougan T."/>
            <person name="Tanabe K."/>
            <person name="Horii T."/>
        </authorList>
    </citation>
    <scope>NUCLEOTIDE SEQUENCE [LARGE SCALE GENOMIC DNA]</scope>
    <source>
        <strain evidence="3">ATCC 30045</strain>
    </source>
</reference>
<keyword evidence="3" id="KW-1185">Reference proteome</keyword>
<feature type="compositionally biased region" description="Gly residues" evidence="1">
    <location>
        <begin position="245"/>
        <end position="261"/>
    </location>
</feature>
<dbReference type="GeneID" id="39746272"/>